<dbReference type="PANTHER" id="PTHR39169">
    <property type="match status" value="1"/>
</dbReference>
<proteinExistence type="predicted"/>
<gene>
    <name evidence="1" type="ORF">KPL78_05015</name>
</gene>
<dbReference type="SUPFAM" id="SSF54909">
    <property type="entry name" value="Dimeric alpha+beta barrel"/>
    <property type="match status" value="1"/>
</dbReference>
<dbReference type="Pfam" id="PF08803">
    <property type="entry name" value="ydhR"/>
    <property type="match status" value="1"/>
</dbReference>
<evidence type="ECO:0000313" key="1">
    <source>
        <dbReference type="EMBL" id="MBW6397197.1"/>
    </source>
</evidence>
<dbReference type="InterPro" id="IPR014910">
    <property type="entry name" value="YdhR"/>
</dbReference>
<evidence type="ECO:0000313" key="2">
    <source>
        <dbReference type="Proteomes" id="UP001196565"/>
    </source>
</evidence>
<organism evidence="1 2">
    <name type="scientific">Roseomonas alba</name>
    <dbReference type="NCBI Taxonomy" id="2846776"/>
    <lineage>
        <taxon>Bacteria</taxon>
        <taxon>Pseudomonadati</taxon>
        <taxon>Pseudomonadota</taxon>
        <taxon>Alphaproteobacteria</taxon>
        <taxon>Acetobacterales</taxon>
        <taxon>Roseomonadaceae</taxon>
        <taxon>Roseomonas</taxon>
    </lineage>
</organism>
<protein>
    <submittedName>
        <fullName evidence="1">YdhR family protein</fullName>
    </submittedName>
</protein>
<dbReference type="PANTHER" id="PTHR39169:SF1">
    <property type="entry name" value="MONOOXYGENASE YDHR-RELATED"/>
    <property type="match status" value="1"/>
</dbReference>
<dbReference type="EMBL" id="JAHYBZ010000002">
    <property type="protein sequence ID" value="MBW6397197.1"/>
    <property type="molecule type" value="Genomic_DNA"/>
</dbReference>
<accession>A0ABS7A4G7</accession>
<dbReference type="Gene3D" id="3.30.70.100">
    <property type="match status" value="1"/>
</dbReference>
<sequence length="106" mass="11491">MSDDPTIVVFDFPARPPGGPEQAAALRALAEDIAAEPDLLWKIWTTSAEEKRAGGIYLFRSRAAAEAYHRKHAARLAAMGIEGIEATYRRFDATLTAITRGPVAPP</sequence>
<name>A0ABS7A4G7_9PROT</name>
<reference evidence="1 2" key="1">
    <citation type="submission" date="2021-07" db="EMBL/GenBank/DDBJ databases">
        <authorList>
            <person name="So Y."/>
        </authorList>
    </citation>
    <scope>NUCLEOTIDE SEQUENCE [LARGE SCALE GENOMIC DNA]</scope>
    <source>
        <strain evidence="1 2">HJA6</strain>
    </source>
</reference>
<dbReference type="InterPro" id="IPR011008">
    <property type="entry name" value="Dimeric_a/b-barrel"/>
</dbReference>
<keyword evidence="2" id="KW-1185">Reference proteome</keyword>
<dbReference type="Proteomes" id="UP001196565">
    <property type="component" value="Unassembled WGS sequence"/>
</dbReference>
<comment type="caution">
    <text evidence="1">The sequence shown here is derived from an EMBL/GenBank/DDBJ whole genome shotgun (WGS) entry which is preliminary data.</text>
</comment>
<dbReference type="RefSeq" id="WP_219761824.1">
    <property type="nucleotide sequence ID" value="NZ_JAHYBZ010000002.1"/>
</dbReference>